<dbReference type="InterPro" id="IPR048631">
    <property type="entry name" value="SecD_1st"/>
</dbReference>
<dbReference type="NCBIfam" id="TIGR00966">
    <property type="entry name" value="transloc_SecF"/>
    <property type="match status" value="1"/>
</dbReference>
<dbReference type="Pfam" id="PF07549">
    <property type="entry name" value="Sec_GG"/>
    <property type="match status" value="1"/>
</dbReference>
<keyword evidence="18" id="KW-1185">Reference proteome</keyword>
<dbReference type="GO" id="GO:0043952">
    <property type="term" value="P:protein transport by the Sec complex"/>
    <property type="evidence" value="ECO:0007669"/>
    <property type="project" value="UniProtKB-UniRule"/>
</dbReference>
<dbReference type="EMBL" id="AP019308">
    <property type="protein sequence ID" value="BBH24334.1"/>
    <property type="molecule type" value="Genomic_DNA"/>
</dbReference>
<comment type="similarity">
    <text evidence="11">In the N-terminal section; belongs to the SecD/SecF family. SecD subfamily.</text>
</comment>
<dbReference type="NCBIfam" id="TIGR00916">
    <property type="entry name" value="2A0604s01"/>
    <property type="match status" value="2"/>
</dbReference>
<comment type="similarity">
    <text evidence="10">In the C-terminal section; belongs to the SecD/SecF family. SecF subfamily.</text>
</comment>
<feature type="transmembrane region" description="Helical" evidence="12">
    <location>
        <begin position="427"/>
        <end position="447"/>
    </location>
</feature>
<dbReference type="FunFam" id="1.20.1640.10:FF:000024">
    <property type="entry name" value="Multifunctional fusion protein"/>
    <property type="match status" value="1"/>
</dbReference>
<dbReference type="InterPro" id="IPR048634">
    <property type="entry name" value="SecD_SecF_C"/>
</dbReference>
<feature type="transmembrane region" description="Helical" evidence="12">
    <location>
        <begin position="650"/>
        <end position="668"/>
    </location>
</feature>
<comment type="subcellular location">
    <subcellularLocation>
        <location evidence="1 12">Cell membrane</location>
        <topology evidence="1 12">Multi-pass membrane protein</topology>
    </subcellularLocation>
</comment>
<dbReference type="KEGG" id="pbk:Back11_56790"/>
<keyword evidence="7 12" id="KW-0811">Translocation</keyword>
<dbReference type="OrthoDB" id="9805019at2"/>
<feature type="transmembrane region" description="Helical" evidence="12">
    <location>
        <begin position="567"/>
        <end position="590"/>
    </location>
</feature>
<evidence type="ECO:0000256" key="1">
    <source>
        <dbReference type="ARBA" id="ARBA00004651"/>
    </source>
</evidence>
<dbReference type="AlphaFoldDB" id="A0A3G9JN90"/>
<evidence type="ECO:0000256" key="13">
    <source>
        <dbReference type="HAMAP-Rule" id="MF_01464"/>
    </source>
</evidence>
<evidence type="ECO:0000256" key="5">
    <source>
        <dbReference type="ARBA" id="ARBA00022927"/>
    </source>
</evidence>
<evidence type="ECO:0000259" key="15">
    <source>
        <dbReference type="Pfam" id="PF21760"/>
    </source>
</evidence>
<feature type="domain" description="Protein export membrane protein SecD/SecF C-terminal" evidence="14">
    <location>
        <begin position="514"/>
        <end position="703"/>
    </location>
</feature>
<evidence type="ECO:0000256" key="8">
    <source>
        <dbReference type="ARBA" id="ARBA00023136"/>
    </source>
</evidence>
<organism evidence="17 18">
    <name type="scientific">Paenibacillus baekrokdamisoli</name>
    <dbReference type="NCBI Taxonomy" id="1712516"/>
    <lineage>
        <taxon>Bacteria</taxon>
        <taxon>Bacillati</taxon>
        <taxon>Bacillota</taxon>
        <taxon>Bacilli</taxon>
        <taxon>Bacillales</taxon>
        <taxon>Paenibacillaceae</taxon>
        <taxon>Paenibacillus</taxon>
    </lineage>
</organism>
<feature type="transmembrane region" description="Helical" evidence="12">
    <location>
        <begin position="263"/>
        <end position="280"/>
    </location>
</feature>
<comment type="subunit">
    <text evidence="13">Forms a complex with SecD. Part of the essential Sec protein translocation apparatus which comprises SecA, SecYEG and auxiliary proteins SecDF. Other proteins may also be involved.</text>
</comment>
<dbReference type="GO" id="GO:0015450">
    <property type="term" value="F:protein-transporting ATPase activity"/>
    <property type="evidence" value="ECO:0007669"/>
    <property type="project" value="InterPro"/>
</dbReference>
<feature type="domain" description="Protein export membrane protein SecD/SecF C-terminal" evidence="14">
    <location>
        <begin position="221"/>
        <end position="386"/>
    </location>
</feature>
<feature type="domain" description="Protein translocase subunit SecDF P1" evidence="15">
    <location>
        <begin position="68"/>
        <end position="121"/>
    </location>
</feature>
<dbReference type="Pfam" id="PF02355">
    <property type="entry name" value="SecD_SecF_C"/>
    <property type="match status" value="2"/>
</dbReference>
<evidence type="ECO:0000256" key="7">
    <source>
        <dbReference type="ARBA" id="ARBA00023010"/>
    </source>
</evidence>
<evidence type="ECO:0000256" key="12">
    <source>
        <dbReference type="HAMAP-Rule" id="MF_01463"/>
    </source>
</evidence>
<comment type="similarity">
    <text evidence="12">Belongs to the SecD/SecF family. SecD subfamily.</text>
</comment>
<feature type="domain" description="SecDF P1 head subdomain" evidence="16">
    <location>
        <begin position="123"/>
        <end position="217"/>
    </location>
</feature>
<feature type="transmembrane region" description="Helical" evidence="12">
    <location>
        <begin position="674"/>
        <end position="702"/>
    </location>
</feature>
<feature type="transmembrane region" description="Helical" evidence="12">
    <location>
        <begin position="292"/>
        <end position="313"/>
    </location>
</feature>
<comment type="similarity">
    <text evidence="13">Belongs to the SecD/SecF family. SecF subfamily.</text>
</comment>
<dbReference type="InterPro" id="IPR005665">
    <property type="entry name" value="SecF_bac"/>
</dbReference>
<evidence type="ECO:0000256" key="10">
    <source>
        <dbReference type="ARBA" id="ARBA00060856"/>
    </source>
</evidence>
<feature type="transmembrane region" description="Helical" evidence="12">
    <location>
        <begin position="545"/>
        <end position="562"/>
    </location>
</feature>
<dbReference type="GO" id="GO:0005886">
    <property type="term" value="C:plasma membrane"/>
    <property type="evidence" value="ECO:0007669"/>
    <property type="project" value="UniProtKB-SubCell"/>
</dbReference>
<proteinExistence type="inferred from homology"/>
<dbReference type="SUPFAM" id="SSF82866">
    <property type="entry name" value="Multidrug efflux transporter AcrB transmembrane domain"/>
    <property type="match status" value="2"/>
</dbReference>
<comment type="caution">
    <text evidence="12">Lacks conserved residue(s) required for the propagation of feature annotation.</text>
</comment>
<evidence type="ECO:0000259" key="16">
    <source>
        <dbReference type="Pfam" id="PF22599"/>
    </source>
</evidence>
<keyword evidence="3 12" id="KW-1003">Cell membrane</keyword>
<comment type="function">
    <text evidence="9 12">Part of the Sec protein translocase complex. Interacts with the SecYEG preprotein conducting channel. SecDF uses the proton motive force (PMF) to complete protein translocation after the ATP-dependent function of SecA.</text>
</comment>
<dbReference type="InterPro" id="IPR022813">
    <property type="entry name" value="SecD/SecF_arch_bac"/>
</dbReference>
<evidence type="ECO:0000313" key="18">
    <source>
        <dbReference type="Proteomes" id="UP000275368"/>
    </source>
</evidence>
<feature type="transmembrane region" description="Helical" evidence="12">
    <location>
        <begin position="7"/>
        <end position="26"/>
    </location>
</feature>
<dbReference type="Proteomes" id="UP000275368">
    <property type="component" value="Chromosome"/>
</dbReference>
<gene>
    <name evidence="17" type="primary">secDF</name>
    <name evidence="12" type="synonym">secD</name>
    <name evidence="13" type="synonym">secF</name>
    <name evidence="17" type="ORF">Back11_56790</name>
</gene>
<feature type="transmembrane region" description="Helical" evidence="12">
    <location>
        <begin position="334"/>
        <end position="356"/>
    </location>
</feature>
<dbReference type="InterPro" id="IPR005791">
    <property type="entry name" value="SecD"/>
</dbReference>
<dbReference type="RefSeq" id="WP_125664472.1">
    <property type="nucleotide sequence ID" value="NZ_AP019308.1"/>
</dbReference>
<evidence type="ECO:0000256" key="2">
    <source>
        <dbReference type="ARBA" id="ARBA00022448"/>
    </source>
</evidence>
<keyword evidence="2 12" id="KW-0813">Transport</keyword>
<dbReference type="Gene3D" id="1.20.1640.10">
    <property type="entry name" value="Multidrug efflux transporter AcrB transmembrane domain"/>
    <property type="match status" value="2"/>
</dbReference>
<evidence type="ECO:0000259" key="14">
    <source>
        <dbReference type="Pfam" id="PF02355"/>
    </source>
</evidence>
<reference evidence="17 18" key="1">
    <citation type="submission" date="2018-11" db="EMBL/GenBank/DDBJ databases">
        <title>Complete genome sequence of Paenibacillus baekrokdamisoli strain KCTC 33723.</title>
        <authorList>
            <person name="Kang S.W."/>
            <person name="Lee K.C."/>
            <person name="Kim K.K."/>
            <person name="Kim J.S."/>
            <person name="Kim D.S."/>
            <person name="Ko S.H."/>
            <person name="Yang S.H."/>
            <person name="Lee J.S."/>
        </authorList>
    </citation>
    <scope>NUCLEOTIDE SEQUENCE [LARGE SCALE GENOMIC DNA]</scope>
    <source>
        <strain evidence="17 18">KCTC 33723</strain>
    </source>
</reference>
<evidence type="ECO:0000256" key="9">
    <source>
        <dbReference type="ARBA" id="ARBA00059018"/>
    </source>
</evidence>
<dbReference type="InterPro" id="IPR054384">
    <property type="entry name" value="SecDF_P1_head"/>
</dbReference>
<name>A0A3G9JN90_9BACL</name>
<evidence type="ECO:0000256" key="4">
    <source>
        <dbReference type="ARBA" id="ARBA00022692"/>
    </source>
</evidence>
<accession>A0A3G9JN90</accession>
<dbReference type="Pfam" id="PF22599">
    <property type="entry name" value="SecDF_P1_head"/>
    <property type="match status" value="1"/>
</dbReference>
<feature type="transmembrane region" description="Helical" evidence="12">
    <location>
        <begin position="362"/>
        <end position="390"/>
    </location>
</feature>
<feature type="transmembrane region" description="Helical" evidence="12">
    <location>
        <begin position="235"/>
        <end position="256"/>
    </location>
</feature>
<keyword evidence="6 12" id="KW-1133">Transmembrane helix</keyword>
<sequence length="712" mass="79145">MRINVKALLPFIITVLFLVIFILSTVTQIASHIKLGLDLKGGFEILYQVKPVDSKEKVTKELLLATERMIEKRINISKVAEPDITIEGSDRIRVKLAGVKDQTKLRELINQPAYLTFKDEQGRIVLDGQELSPNGASIGYDQLNHPEIIVKFKDPAKLKDVTAENLGKPLSIMLDDKEISAPIVRSIISDGTSAISSENLDSATEMKDLLNAGSLPAQLIEKQVNSVSASLGGEALHRTLFAGYAALALIILFMLITYRLSGLIANLTILGFVYICFLLLDWMNATLTLSGIAGFILAIGMAVDANIITYEKIKEELMDGKSIRSACRNAAKSSFPTIVDAHVTTLIAALVLMLIGTNAVKGFAIVLMMTIIVSLFTNVFGSRFLLWLLLKNNVFQKASWWFGIKSGQREINNFKRRPNIVKRRNRYLVFSTLILILGLTVILIRGLNLGVDFQSGTRLDVYVGAKFENSDLTRIIQEEIPSVKMKPVVKYGENGTSATTTFSRPIPIHQLNAVENKLKEQYGDQVSKQESTVDPMIANEMVKKAGYAILIASVGIVLYTSIRFHYLYGIACIIALFHDILLPIALFSVFRLEIDLTFIAAILTIVGYSLNDTIVIFDRIRTNLRKTTIKSVSDLEELVNLSLWQTMRRSIYTVLTVFISAVGLLWLGGEGIHLFSLALIFGLVSGAYSSIFIAAQTWLMLYKRKFQYEKAQ</sequence>
<dbReference type="Gene3D" id="3.30.70.3220">
    <property type="match status" value="1"/>
</dbReference>
<protein>
    <recommendedName>
        <fullName evidence="12 13">Multifunctional fusion protein</fullName>
    </recommendedName>
    <domain>
        <recommendedName>
            <fullName evidence="12">Protein translocase subunit SecD</fullName>
        </recommendedName>
    </domain>
    <domain>
        <recommendedName>
            <fullName evidence="13">Protein-export membrane protein SecF</fullName>
        </recommendedName>
    </domain>
</protein>
<keyword evidence="4 12" id="KW-0812">Transmembrane</keyword>
<dbReference type="PANTHER" id="PTHR30081:SF1">
    <property type="entry name" value="PROTEIN TRANSLOCASE SUBUNIT SECD"/>
    <property type="match status" value="1"/>
</dbReference>
<dbReference type="GO" id="GO:0006605">
    <property type="term" value="P:protein targeting"/>
    <property type="evidence" value="ECO:0007669"/>
    <property type="project" value="UniProtKB-UniRule"/>
</dbReference>
<evidence type="ECO:0000256" key="6">
    <source>
        <dbReference type="ARBA" id="ARBA00022989"/>
    </source>
</evidence>
<dbReference type="PANTHER" id="PTHR30081">
    <property type="entry name" value="PROTEIN-EXPORT MEMBRANE PROTEIN SEC"/>
    <property type="match status" value="1"/>
</dbReference>
<dbReference type="NCBIfam" id="TIGR01129">
    <property type="entry name" value="secD"/>
    <property type="match status" value="1"/>
</dbReference>
<dbReference type="PRINTS" id="PR01755">
    <property type="entry name" value="SECFTRNLCASE"/>
</dbReference>
<comment type="subunit">
    <text evidence="12">Forms a complex with SecF. Part of the essential Sec protein translocation apparatus which comprises SecA, SecYEG and auxiliary proteins SecDF. Other proteins may also be involved.</text>
</comment>
<dbReference type="HAMAP" id="MF_01464_B">
    <property type="entry name" value="SecF_B"/>
    <property type="match status" value="1"/>
</dbReference>
<keyword evidence="5 12" id="KW-0653">Protein transport</keyword>
<dbReference type="InterPro" id="IPR055344">
    <property type="entry name" value="SecD_SecF_C_bact"/>
</dbReference>
<dbReference type="HAMAP" id="MF_01463_B">
    <property type="entry name" value="SecD_B"/>
    <property type="match status" value="1"/>
</dbReference>
<keyword evidence="8 12" id="KW-0472">Membrane</keyword>
<dbReference type="InterPro" id="IPR022646">
    <property type="entry name" value="SecD/SecF_CS"/>
</dbReference>
<evidence type="ECO:0000256" key="3">
    <source>
        <dbReference type="ARBA" id="ARBA00022475"/>
    </source>
</evidence>
<dbReference type="Pfam" id="PF21760">
    <property type="entry name" value="SecD_1st"/>
    <property type="match status" value="1"/>
</dbReference>
<dbReference type="GO" id="GO:0065002">
    <property type="term" value="P:intracellular protein transmembrane transport"/>
    <property type="evidence" value="ECO:0007669"/>
    <property type="project" value="UniProtKB-UniRule"/>
</dbReference>
<dbReference type="InterPro" id="IPR022645">
    <property type="entry name" value="SecD/SecF_bac"/>
</dbReference>
<feature type="transmembrane region" description="Helical" evidence="12">
    <location>
        <begin position="596"/>
        <end position="617"/>
    </location>
</feature>
<evidence type="ECO:0000256" key="11">
    <source>
        <dbReference type="ARBA" id="ARBA00061053"/>
    </source>
</evidence>
<evidence type="ECO:0000313" key="17">
    <source>
        <dbReference type="EMBL" id="BBH24334.1"/>
    </source>
</evidence>